<dbReference type="GO" id="GO:0008168">
    <property type="term" value="F:methyltransferase activity"/>
    <property type="evidence" value="ECO:0007669"/>
    <property type="project" value="UniProtKB-KW"/>
</dbReference>
<protein>
    <submittedName>
        <fullName evidence="2">Methyltransferase domain-containing protein</fullName>
    </submittedName>
</protein>
<dbReference type="InterPro" id="IPR029063">
    <property type="entry name" value="SAM-dependent_MTases_sf"/>
</dbReference>
<dbReference type="RefSeq" id="WP_352557005.1">
    <property type="nucleotide sequence ID" value="NZ_JAMYQB010000004.1"/>
</dbReference>
<gene>
    <name evidence="2" type="ORF">NKI36_07805</name>
</gene>
<keyword evidence="2" id="KW-0808">Transferase</keyword>
<dbReference type="EMBL" id="JAMYQB010000004">
    <property type="protein sequence ID" value="MER9403954.1"/>
    <property type="molecule type" value="Genomic_DNA"/>
</dbReference>
<sequence length="229" mass="25381">MKASRASPRIWDTDWLILRGLARLLKEQARAHVRPETLMVDLGCGDMPYARMMREMRIDYRGADIDDGGSLRIDERGRVPLADGAAGAVLSVQVLEHVRDLDAYCAEINRLLRDDGVLLLSTHGTWLYHPHPEDHRRWTRTGLIADLGDRGLVVEDVKAIAGPLATTTLIRLTGFAFFLRRIPVLGGAFASLLAVLMNLRALLEDAITPASIRDDNGCVFLVRAHKAIA</sequence>
<accession>A0ABV1YWT1</accession>
<dbReference type="GO" id="GO:0032259">
    <property type="term" value="P:methylation"/>
    <property type="evidence" value="ECO:0007669"/>
    <property type="project" value="UniProtKB-KW"/>
</dbReference>
<keyword evidence="2" id="KW-0489">Methyltransferase</keyword>
<feature type="transmembrane region" description="Helical" evidence="1">
    <location>
        <begin position="184"/>
        <end position="203"/>
    </location>
</feature>
<evidence type="ECO:0000313" key="3">
    <source>
        <dbReference type="Proteomes" id="UP001433071"/>
    </source>
</evidence>
<name>A0ABV1YWT1_9HYPH</name>
<organism evidence="2 3">
    <name type="scientific">Mesorhizobium caraganae</name>
    <dbReference type="NCBI Taxonomy" id="483206"/>
    <lineage>
        <taxon>Bacteria</taxon>
        <taxon>Pseudomonadati</taxon>
        <taxon>Pseudomonadota</taxon>
        <taxon>Alphaproteobacteria</taxon>
        <taxon>Hyphomicrobiales</taxon>
        <taxon>Phyllobacteriaceae</taxon>
        <taxon>Mesorhizobium</taxon>
    </lineage>
</organism>
<evidence type="ECO:0000313" key="2">
    <source>
        <dbReference type="EMBL" id="MER9403954.1"/>
    </source>
</evidence>
<keyword evidence="1" id="KW-1133">Transmembrane helix</keyword>
<keyword evidence="1" id="KW-0812">Transmembrane</keyword>
<dbReference type="Pfam" id="PF13489">
    <property type="entry name" value="Methyltransf_23"/>
    <property type="match status" value="1"/>
</dbReference>
<keyword evidence="3" id="KW-1185">Reference proteome</keyword>
<dbReference type="Gene3D" id="3.40.50.150">
    <property type="entry name" value="Vaccinia Virus protein VP39"/>
    <property type="match status" value="1"/>
</dbReference>
<comment type="caution">
    <text evidence="2">The sequence shown here is derived from an EMBL/GenBank/DDBJ whole genome shotgun (WGS) entry which is preliminary data.</text>
</comment>
<reference evidence="2 3" key="1">
    <citation type="journal article" date="2024" name="Proc. Natl. Acad. Sci. U.S.A.">
        <title>The evolutionary genomics of adaptation to stress in wild rhizobium bacteria.</title>
        <authorList>
            <person name="Kehlet-Delgado H."/>
            <person name="Montoya A.P."/>
            <person name="Jensen K.T."/>
            <person name="Wendlandt C.E."/>
            <person name="Dexheimer C."/>
            <person name="Roberts M."/>
            <person name="Torres Martinez L."/>
            <person name="Friesen M.L."/>
            <person name="Griffitts J.S."/>
            <person name="Porter S.S."/>
        </authorList>
    </citation>
    <scope>NUCLEOTIDE SEQUENCE [LARGE SCALE GENOMIC DNA]</scope>
    <source>
        <strain evidence="2 3">M0641</strain>
    </source>
</reference>
<dbReference type="Proteomes" id="UP001433071">
    <property type="component" value="Unassembled WGS sequence"/>
</dbReference>
<evidence type="ECO:0000256" key="1">
    <source>
        <dbReference type="SAM" id="Phobius"/>
    </source>
</evidence>
<proteinExistence type="predicted"/>
<keyword evidence="1" id="KW-0472">Membrane</keyword>
<dbReference type="SUPFAM" id="SSF53335">
    <property type="entry name" value="S-adenosyl-L-methionine-dependent methyltransferases"/>
    <property type="match status" value="1"/>
</dbReference>